<comment type="caution">
    <text evidence="9">The sequence shown here is derived from an EMBL/GenBank/DDBJ whole genome shotgun (WGS) entry which is preliminary data.</text>
</comment>
<organism evidence="9 10">
    <name type="scientific">Methanococcoides alaskense</name>
    <dbReference type="NCBI Taxonomy" id="325778"/>
    <lineage>
        <taxon>Archaea</taxon>
        <taxon>Methanobacteriati</taxon>
        <taxon>Methanobacteriota</taxon>
        <taxon>Stenosarchaea group</taxon>
        <taxon>Methanomicrobia</taxon>
        <taxon>Methanosarcinales</taxon>
        <taxon>Methanosarcinaceae</taxon>
        <taxon>Methanococcoides</taxon>
    </lineage>
</organism>
<comment type="catalytic activity">
    <reaction evidence="4 7">
        <text>uridine(38/39/40) in tRNA = pseudouridine(38/39/40) in tRNA</text>
        <dbReference type="Rhea" id="RHEA:22376"/>
        <dbReference type="Rhea" id="RHEA-COMP:10085"/>
        <dbReference type="Rhea" id="RHEA-COMP:10087"/>
        <dbReference type="ChEBI" id="CHEBI:65314"/>
        <dbReference type="ChEBI" id="CHEBI:65315"/>
        <dbReference type="EC" id="5.4.99.12"/>
    </reaction>
</comment>
<evidence type="ECO:0000256" key="1">
    <source>
        <dbReference type="ARBA" id="ARBA00009375"/>
    </source>
</evidence>
<dbReference type="Gene3D" id="3.30.70.660">
    <property type="entry name" value="Pseudouridine synthase I, catalytic domain, C-terminal subdomain"/>
    <property type="match status" value="1"/>
</dbReference>
<accession>A0AA90TZK0</accession>
<sequence length="276" mass="31152">MRVALKIAYIGSNFRGSQVQLNDPTVEGELFKALKELGIIEDPRSANFRTSGRTDSGVHAMGQVVAFDTDAPNLAMPRVINSILPGTVWAWAHAIVPDNFDPRRHALSRSYRYIVYGEQFDISKIRSASKLLIGSHDFANFCTSRGECKGTVRIVERIDIRVSGNLTRIDVEANSFLWNMVRKIVSALMMVGSGVRDEEWLAQMLDPESYEEGLEPAQAYGLVLMDVKYPIPLEWVEDGYAIRRAHERVHDHLVRYRVMADILSHLFPSESSDELL</sequence>
<dbReference type="PANTHER" id="PTHR11142">
    <property type="entry name" value="PSEUDOURIDYLATE SYNTHASE"/>
    <property type="match status" value="1"/>
</dbReference>
<evidence type="ECO:0000313" key="9">
    <source>
        <dbReference type="EMBL" id="MDR6223050.1"/>
    </source>
</evidence>
<dbReference type="GO" id="GO:0031119">
    <property type="term" value="P:tRNA pseudouridine synthesis"/>
    <property type="evidence" value="ECO:0007669"/>
    <property type="project" value="UniProtKB-UniRule"/>
</dbReference>
<dbReference type="InterPro" id="IPR020103">
    <property type="entry name" value="PsdUridine_synth_cat_dom_sf"/>
</dbReference>
<comment type="similarity">
    <text evidence="1 4 7">Belongs to the tRNA pseudouridine synthase TruA family.</text>
</comment>
<dbReference type="SUPFAM" id="SSF55120">
    <property type="entry name" value="Pseudouridine synthase"/>
    <property type="match status" value="1"/>
</dbReference>
<feature type="binding site" evidence="4 6">
    <location>
        <position position="111"/>
    </location>
    <ligand>
        <name>substrate</name>
    </ligand>
</feature>
<evidence type="ECO:0000313" key="10">
    <source>
        <dbReference type="Proteomes" id="UP001185015"/>
    </source>
</evidence>
<dbReference type="GO" id="GO:0003723">
    <property type="term" value="F:RNA binding"/>
    <property type="evidence" value="ECO:0007669"/>
    <property type="project" value="InterPro"/>
</dbReference>
<dbReference type="GO" id="GO:0160147">
    <property type="term" value="F:tRNA pseudouridine(38-40) synthase activity"/>
    <property type="evidence" value="ECO:0007669"/>
    <property type="project" value="UniProtKB-EC"/>
</dbReference>
<keyword evidence="2 4" id="KW-0819">tRNA processing</keyword>
<comment type="caution">
    <text evidence="4">Lacks conserved residue(s) required for the propagation of feature annotation.</text>
</comment>
<dbReference type="AlphaFoldDB" id="A0AA90TZK0"/>
<dbReference type="HAMAP" id="MF_00171">
    <property type="entry name" value="TruA"/>
    <property type="match status" value="1"/>
</dbReference>
<dbReference type="EMBL" id="JAVDQI010000005">
    <property type="protein sequence ID" value="MDR6223050.1"/>
    <property type="molecule type" value="Genomic_DNA"/>
</dbReference>
<dbReference type="Proteomes" id="UP001185015">
    <property type="component" value="Unassembled WGS sequence"/>
</dbReference>
<dbReference type="EC" id="5.4.99.12" evidence="4"/>
<dbReference type="InterPro" id="IPR001406">
    <property type="entry name" value="PsdUridine_synth_TruA"/>
</dbReference>
<dbReference type="InterPro" id="IPR020097">
    <property type="entry name" value="PsdUridine_synth_TruA_a/b_dom"/>
</dbReference>
<proteinExistence type="inferred from homology"/>
<reference evidence="9 10" key="1">
    <citation type="submission" date="2023-07" db="EMBL/GenBank/DDBJ databases">
        <title>Genomic Encyclopedia of Type Strains, Phase IV (KMG-IV): sequencing the most valuable type-strain genomes for metagenomic binning, comparative biology and taxonomic classification.</title>
        <authorList>
            <person name="Goeker M."/>
        </authorList>
    </citation>
    <scope>NUCLEOTIDE SEQUENCE [LARGE SCALE GENOMIC DNA]</scope>
    <source>
        <strain evidence="9 10">DSM 17273</strain>
    </source>
</reference>
<evidence type="ECO:0000259" key="8">
    <source>
        <dbReference type="Pfam" id="PF01416"/>
    </source>
</evidence>
<dbReference type="InterPro" id="IPR020094">
    <property type="entry name" value="TruA/RsuA/RluB/E/F_N"/>
</dbReference>
<evidence type="ECO:0000256" key="5">
    <source>
        <dbReference type="PIRSR" id="PIRSR001430-1"/>
    </source>
</evidence>
<keyword evidence="3 4" id="KW-0413">Isomerase</keyword>
<dbReference type="NCBIfam" id="TIGR00071">
    <property type="entry name" value="hisT_truA"/>
    <property type="match status" value="1"/>
</dbReference>
<evidence type="ECO:0000256" key="4">
    <source>
        <dbReference type="HAMAP-Rule" id="MF_00171"/>
    </source>
</evidence>
<feature type="domain" description="Pseudouridine synthase I TruA alpha/beta" evidence="8">
    <location>
        <begin position="128"/>
        <end position="230"/>
    </location>
</feature>
<protein>
    <recommendedName>
        <fullName evidence="4">tRNA pseudouridine synthase A</fullName>
        <ecNumber evidence="4">5.4.99.12</ecNumber>
    </recommendedName>
    <alternativeName>
        <fullName evidence="4">tRNA pseudouridine(38-40) synthase</fullName>
    </alternativeName>
    <alternativeName>
        <fullName evidence="4">tRNA pseudouridylate synthase I</fullName>
    </alternativeName>
    <alternativeName>
        <fullName evidence="4">tRNA-uridine isomerase I</fullName>
    </alternativeName>
</protein>
<evidence type="ECO:0000256" key="7">
    <source>
        <dbReference type="RuleBase" id="RU003792"/>
    </source>
</evidence>
<dbReference type="Gene3D" id="3.30.70.580">
    <property type="entry name" value="Pseudouridine synthase I, catalytic domain, N-terminal subdomain"/>
    <property type="match status" value="1"/>
</dbReference>
<dbReference type="InterPro" id="IPR020095">
    <property type="entry name" value="PsdUridine_synth_TruA_C"/>
</dbReference>
<keyword evidence="10" id="KW-1185">Reference proteome</keyword>
<evidence type="ECO:0000256" key="2">
    <source>
        <dbReference type="ARBA" id="ARBA00022694"/>
    </source>
</evidence>
<feature type="active site" description="Nucleophile" evidence="4 5">
    <location>
        <position position="55"/>
    </location>
</feature>
<dbReference type="PIRSF" id="PIRSF001430">
    <property type="entry name" value="tRNA_psdUrid_synth"/>
    <property type="match status" value="1"/>
</dbReference>
<evidence type="ECO:0000256" key="3">
    <source>
        <dbReference type="ARBA" id="ARBA00023235"/>
    </source>
</evidence>
<evidence type="ECO:0000256" key="6">
    <source>
        <dbReference type="PIRSR" id="PIRSR001430-2"/>
    </source>
</evidence>
<dbReference type="RefSeq" id="WP_270095963.1">
    <property type="nucleotide sequence ID" value="NZ_JAQFFK010000003.1"/>
</dbReference>
<dbReference type="PANTHER" id="PTHR11142:SF0">
    <property type="entry name" value="TRNA PSEUDOURIDINE SYNTHASE-LIKE 1"/>
    <property type="match status" value="1"/>
</dbReference>
<gene>
    <name evidence="4" type="primary">truA</name>
    <name evidence="9" type="ORF">J2750_001512</name>
</gene>
<dbReference type="Pfam" id="PF01416">
    <property type="entry name" value="PseudoU_synth_1"/>
    <property type="match status" value="1"/>
</dbReference>
<comment type="function">
    <text evidence="4">Formation of pseudouridine at positions 38, 39 and 40 in the anticodon stem and loop of transfer RNAs.</text>
</comment>
<name>A0AA90TZK0_9EURY</name>